<evidence type="ECO:0000313" key="1">
    <source>
        <dbReference type="EMBL" id="KKK85103.1"/>
    </source>
</evidence>
<comment type="caution">
    <text evidence="1">The sequence shown here is derived from an EMBL/GenBank/DDBJ whole genome shotgun (WGS) entry which is preliminary data.</text>
</comment>
<dbReference type="AlphaFoldDB" id="A0A0F8YUF0"/>
<protein>
    <submittedName>
        <fullName evidence="1">Uncharacterized protein</fullName>
    </submittedName>
</protein>
<proteinExistence type="predicted"/>
<name>A0A0F8YUF0_9ZZZZ</name>
<sequence length="169" mass="19604">MNNKQCLAKLGRMGVPHPPPGEPYTFFKLLTKKYQSPYYGNLEWWKKGGVIEEPIYDSDLRISCGRGLNLLLDEPPPRLWDASWKNSPTLSVSHDSQLLKVYVMPEDMVCVPRVNKLGRTDKIRVRKLLVGPRVTYKDWLATLQVEGMNHSARRQKLLDTKRQERKVRS</sequence>
<reference evidence="1" key="1">
    <citation type="journal article" date="2015" name="Nature">
        <title>Complex archaea that bridge the gap between prokaryotes and eukaryotes.</title>
        <authorList>
            <person name="Spang A."/>
            <person name="Saw J.H."/>
            <person name="Jorgensen S.L."/>
            <person name="Zaremba-Niedzwiedzka K."/>
            <person name="Martijn J."/>
            <person name="Lind A.E."/>
            <person name="van Eijk R."/>
            <person name="Schleper C."/>
            <person name="Guy L."/>
            <person name="Ettema T.J."/>
        </authorList>
    </citation>
    <scope>NUCLEOTIDE SEQUENCE</scope>
</reference>
<organism evidence="1">
    <name type="scientific">marine sediment metagenome</name>
    <dbReference type="NCBI Taxonomy" id="412755"/>
    <lineage>
        <taxon>unclassified sequences</taxon>
        <taxon>metagenomes</taxon>
        <taxon>ecological metagenomes</taxon>
    </lineage>
</organism>
<accession>A0A0F8YUF0</accession>
<dbReference type="EMBL" id="LAZR01051464">
    <property type="protein sequence ID" value="KKK85103.1"/>
    <property type="molecule type" value="Genomic_DNA"/>
</dbReference>
<gene>
    <name evidence="1" type="ORF">LCGC14_2776660</name>
</gene>